<dbReference type="SUPFAM" id="SSF49329">
    <property type="entry name" value="Cu,Zn superoxide dismutase-like"/>
    <property type="match status" value="1"/>
</dbReference>
<dbReference type="EMBL" id="GL732650">
    <property type="protein sequence ID" value="EFX68712.1"/>
    <property type="molecule type" value="Genomic_DNA"/>
</dbReference>
<dbReference type="Pfam" id="PF01347">
    <property type="entry name" value="Vitellogenin_N"/>
    <property type="match status" value="1"/>
</dbReference>
<accession>E9HHT4</accession>
<keyword evidence="1" id="KW-0732">Signal</keyword>
<evidence type="ECO:0000259" key="2">
    <source>
        <dbReference type="Pfam" id="PF00080"/>
    </source>
</evidence>
<dbReference type="Proteomes" id="UP000000305">
    <property type="component" value="Unassembled WGS sequence"/>
</dbReference>
<dbReference type="GO" id="GO:0004784">
    <property type="term" value="F:superoxide dismutase activity"/>
    <property type="evidence" value="ECO:0000318"/>
    <property type="project" value="GO_Central"/>
</dbReference>
<dbReference type="Gene3D" id="2.60.40.200">
    <property type="entry name" value="Superoxide dismutase, copper/zinc binding domain"/>
    <property type="match status" value="1"/>
</dbReference>
<dbReference type="OrthoDB" id="2015551at2759"/>
<dbReference type="KEGG" id="dpx:DAPPUDRAFT_329848"/>
<dbReference type="Gene3D" id="2.30.230.10">
    <property type="entry name" value="Lipovitellin, beta-sheet shell regions, chain A"/>
    <property type="match status" value="1"/>
</dbReference>
<evidence type="ECO:0000313" key="4">
    <source>
        <dbReference type="EMBL" id="EFX68712.1"/>
    </source>
</evidence>
<dbReference type="InParanoid" id="E9HHT4"/>
<organism evidence="4 5">
    <name type="scientific">Daphnia pulex</name>
    <name type="common">Water flea</name>
    <dbReference type="NCBI Taxonomy" id="6669"/>
    <lineage>
        <taxon>Eukaryota</taxon>
        <taxon>Metazoa</taxon>
        <taxon>Ecdysozoa</taxon>
        <taxon>Arthropoda</taxon>
        <taxon>Crustacea</taxon>
        <taxon>Branchiopoda</taxon>
        <taxon>Diplostraca</taxon>
        <taxon>Cladocera</taxon>
        <taxon>Anomopoda</taxon>
        <taxon>Daphniidae</taxon>
        <taxon>Daphnia</taxon>
    </lineage>
</organism>
<protein>
    <submittedName>
        <fullName evidence="4">Uncharacterized protein</fullName>
    </submittedName>
</protein>
<feature type="domain" description="Superoxide dismutase copper/zinc binding" evidence="2">
    <location>
        <begin position="117"/>
        <end position="163"/>
    </location>
</feature>
<dbReference type="HOGENOM" id="CLU_1027649_0_0_1"/>
<dbReference type="InterPro" id="IPR015816">
    <property type="entry name" value="Vitellinogen_b-sht_N"/>
</dbReference>
<name>E9HHT4_DAPPU</name>
<dbReference type="InterPro" id="IPR015819">
    <property type="entry name" value="Lipid_transp_b-sht_shell"/>
</dbReference>
<dbReference type="eggNOG" id="KOG0441">
    <property type="taxonomic scope" value="Eukaryota"/>
</dbReference>
<evidence type="ECO:0000259" key="3">
    <source>
        <dbReference type="Pfam" id="PF01347"/>
    </source>
</evidence>
<dbReference type="InterPro" id="IPR001424">
    <property type="entry name" value="SOD_Cu_Zn_dom"/>
</dbReference>
<dbReference type="PRINTS" id="PR00068">
    <property type="entry name" value="CUZNDISMTASE"/>
</dbReference>
<evidence type="ECO:0000256" key="1">
    <source>
        <dbReference type="ARBA" id="ARBA00022729"/>
    </source>
</evidence>
<proteinExistence type="predicted"/>
<gene>
    <name evidence="4" type="ORF">DAPPUDRAFT_329848</name>
</gene>
<feature type="domain" description="Vitellogenin" evidence="3">
    <location>
        <begin position="4"/>
        <end position="84"/>
    </location>
</feature>
<dbReference type="GO" id="GO:0005507">
    <property type="term" value="F:copper ion binding"/>
    <property type="evidence" value="ECO:0000318"/>
    <property type="project" value="GO_Central"/>
</dbReference>
<dbReference type="GO" id="GO:0019430">
    <property type="term" value="P:removal of superoxide radicals"/>
    <property type="evidence" value="ECO:0000318"/>
    <property type="project" value="GO_Central"/>
</dbReference>
<dbReference type="AlphaFoldDB" id="E9HHT4"/>
<dbReference type="InterPro" id="IPR036423">
    <property type="entry name" value="SOD-like_Cu/Zn_dom_sf"/>
</dbReference>
<reference evidence="4 5" key="1">
    <citation type="journal article" date="2011" name="Science">
        <title>The ecoresponsive genome of Daphnia pulex.</title>
        <authorList>
            <person name="Colbourne J.K."/>
            <person name="Pfrender M.E."/>
            <person name="Gilbert D."/>
            <person name="Thomas W.K."/>
            <person name="Tucker A."/>
            <person name="Oakley T.H."/>
            <person name="Tokishita S."/>
            <person name="Aerts A."/>
            <person name="Arnold G.J."/>
            <person name="Basu M.K."/>
            <person name="Bauer D.J."/>
            <person name="Caceres C.E."/>
            <person name="Carmel L."/>
            <person name="Casola C."/>
            <person name="Choi J.H."/>
            <person name="Detter J.C."/>
            <person name="Dong Q."/>
            <person name="Dusheyko S."/>
            <person name="Eads B.D."/>
            <person name="Frohlich T."/>
            <person name="Geiler-Samerotte K.A."/>
            <person name="Gerlach D."/>
            <person name="Hatcher P."/>
            <person name="Jogdeo S."/>
            <person name="Krijgsveld J."/>
            <person name="Kriventseva E.V."/>
            <person name="Kultz D."/>
            <person name="Laforsch C."/>
            <person name="Lindquist E."/>
            <person name="Lopez J."/>
            <person name="Manak J.R."/>
            <person name="Muller J."/>
            <person name="Pangilinan J."/>
            <person name="Patwardhan R.P."/>
            <person name="Pitluck S."/>
            <person name="Pritham E.J."/>
            <person name="Rechtsteiner A."/>
            <person name="Rho M."/>
            <person name="Rogozin I.B."/>
            <person name="Sakarya O."/>
            <person name="Salamov A."/>
            <person name="Schaack S."/>
            <person name="Shapiro H."/>
            <person name="Shiga Y."/>
            <person name="Skalitzky C."/>
            <person name="Smith Z."/>
            <person name="Souvorov A."/>
            <person name="Sung W."/>
            <person name="Tang Z."/>
            <person name="Tsuchiya D."/>
            <person name="Tu H."/>
            <person name="Vos H."/>
            <person name="Wang M."/>
            <person name="Wolf Y.I."/>
            <person name="Yamagata H."/>
            <person name="Yamada T."/>
            <person name="Ye Y."/>
            <person name="Shaw J.R."/>
            <person name="Andrews J."/>
            <person name="Crease T.J."/>
            <person name="Tang H."/>
            <person name="Lucas S.M."/>
            <person name="Robertson H.M."/>
            <person name="Bork P."/>
            <person name="Koonin E.V."/>
            <person name="Zdobnov E.M."/>
            <person name="Grigoriev I.V."/>
            <person name="Lynch M."/>
            <person name="Boore J.L."/>
        </authorList>
    </citation>
    <scope>NUCLEOTIDE SEQUENCE [LARGE SCALE GENOMIC DNA]</scope>
</reference>
<dbReference type="PhylomeDB" id="E9HHT4"/>
<evidence type="ECO:0000313" key="5">
    <source>
        <dbReference type="Proteomes" id="UP000000305"/>
    </source>
</evidence>
<dbReference type="PANTHER" id="PTHR10003">
    <property type="entry name" value="SUPEROXIDE DISMUTASE CU-ZN -RELATED"/>
    <property type="match status" value="1"/>
</dbReference>
<dbReference type="GO" id="GO:0005319">
    <property type="term" value="F:lipid transporter activity"/>
    <property type="evidence" value="ECO:0007669"/>
    <property type="project" value="InterPro"/>
</dbReference>
<dbReference type="Pfam" id="PF00080">
    <property type="entry name" value="Sod_Cu"/>
    <property type="match status" value="1"/>
</dbReference>
<dbReference type="SUPFAM" id="SSF56968">
    <property type="entry name" value="Lipovitellin-phosvitin complex, beta-sheet shell regions"/>
    <property type="match status" value="1"/>
</dbReference>
<dbReference type="InterPro" id="IPR001747">
    <property type="entry name" value="Vitellogenin_N"/>
</dbReference>
<sequence length="271" mass="30496">MDKQHLDEPIQMKIVNGKCCISKTEPLWTINFKRVLASQLQMQRDGASGVFHKEELNSYYAENTVYYTMEGCTSGECQTWDYISRIPKQQLVSNPNLLAVPELCEEIDIIFKERDACLKIFQPNSVLYRALVIHANVDDLGRGNGPESLKSGNSGAHIACGLISNVNLEEEKIEVDEKLAGCHHHHGHNCHQTINPSQNVNQRSVEMKPLKGLEDWLDFAETVKPAKPHDGFELKSSVPTRNVWKVGRIYEYDYSGFISTGMMGISPMISG</sequence>
<dbReference type="STRING" id="6669.E9HHT4"/>
<dbReference type="InterPro" id="IPR024134">
    <property type="entry name" value="SOD_Cu/Zn_/chaperone"/>
</dbReference>
<keyword evidence="5" id="KW-1185">Reference proteome</keyword>